<dbReference type="AlphaFoldDB" id="A0AAE9F1C6"/>
<keyword evidence="1" id="KW-0812">Transmembrane</keyword>
<dbReference type="PANTHER" id="PTHR46891">
    <property type="entry name" value="SERPENTINE RECEPTOR, CLASS H-RELATED"/>
    <property type="match status" value="1"/>
</dbReference>
<gene>
    <name evidence="2" type="ORF">L5515_006182</name>
</gene>
<keyword evidence="3" id="KW-1185">Reference proteome</keyword>
<dbReference type="Proteomes" id="UP000829354">
    <property type="component" value="Chromosome V"/>
</dbReference>
<protein>
    <submittedName>
        <fullName evidence="2">Uncharacterized protein</fullName>
    </submittedName>
</protein>
<reference evidence="2 3" key="1">
    <citation type="submission" date="2022-04" db="EMBL/GenBank/DDBJ databases">
        <title>Chromosome-level reference genomes for two strains of Caenorhabditis briggsae: an improved platform for comparative genomics.</title>
        <authorList>
            <person name="Stevens L."/>
            <person name="Andersen E."/>
        </authorList>
    </citation>
    <scope>NUCLEOTIDE SEQUENCE [LARGE SCALE GENOMIC DNA]</scope>
    <source>
        <strain evidence="2">VX34</strain>
        <tissue evidence="2">Whole-organism</tissue>
    </source>
</reference>
<name>A0AAE9F1C6_CAEBR</name>
<organism evidence="2 3">
    <name type="scientific">Caenorhabditis briggsae</name>
    <dbReference type="NCBI Taxonomy" id="6238"/>
    <lineage>
        <taxon>Eukaryota</taxon>
        <taxon>Metazoa</taxon>
        <taxon>Ecdysozoa</taxon>
        <taxon>Nematoda</taxon>
        <taxon>Chromadorea</taxon>
        <taxon>Rhabditida</taxon>
        <taxon>Rhabditina</taxon>
        <taxon>Rhabditomorpha</taxon>
        <taxon>Rhabditoidea</taxon>
        <taxon>Rhabditidae</taxon>
        <taxon>Peloderinae</taxon>
        <taxon>Caenorhabditis</taxon>
    </lineage>
</organism>
<accession>A0AAE9F1C6</accession>
<evidence type="ECO:0000313" key="2">
    <source>
        <dbReference type="EMBL" id="UMM32356.1"/>
    </source>
</evidence>
<keyword evidence="1" id="KW-0472">Membrane</keyword>
<evidence type="ECO:0000256" key="1">
    <source>
        <dbReference type="SAM" id="Phobius"/>
    </source>
</evidence>
<keyword evidence="1" id="KW-1133">Transmembrane helix</keyword>
<evidence type="ECO:0000313" key="3">
    <source>
        <dbReference type="Proteomes" id="UP000829354"/>
    </source>
</evidence>
<dbReference type="EMBL" id="CP092624">
    <property type="protein sequence ID" value="UMM32356.1"/>
    <property type="molecule type" value="Genomic_DNA"/>
</dbReference>
<feature type="transmembrane region" description="Helical" evidence="1">
    <location>
        <begin position="12"/>
        <end position="30"/>
    </location>
</feature>
<proteinExistence type="predicted"/>
<sequence length="111" mass="12493">MRSLIIQASIHAIMLGIPNMMFVYAFLFGYKNEIEPALHAPHTLMRTTGILSRAGVGSLVQTYMLSLGLEYNALTISEMFWFRYKLSSPLLPVFSHITMVSAFNKSTNPAY</sequence>
<dbReference type="PANTHER" id="PTHR46891:SF2">
    <property type="entry name" value="SERPENTINE RECEPTOR, CLASS H"/>
    <property type="match status" value="1"/>
</dbReference>